<dbReference type="SUPFAM" id="SSF48452">
    <property type="entry name" value="TPR-like"/>
    <property type="match status" value="1"/>
</dbReference>
<dbReference type="InterPro" id="IPR011990">
    <property type="entry name" value="TPR-like_helical_dom_sf"/>
</dbReference>
<name>A0A8H6HVZ7_9AGAR</name>
<reference evidence="4 5" key="1">
    <citation type="submission" date="2020-07" db="EMBL/GenBank/DDBJ databases">
        <title>Comparative genomics of pyrophilous fungi reveals a link between fire events and developmental genes.</title>
        <authorList>
            <consortium name="DOE Joint Genome Institute"/>
            <person name="Steindorff A.S."/>
            <person name="Carver A."/>
            <person name="Calhoun S."/>
            <person name="Stillman K."/>
            <person name="Liu H."/>
            <person name="Lipzen A."/>
            <person name="Pangilinan J."/>
            <person name="Labutti K."/>
            <person name="Bruns T.D."/>
            <person name="Grigoriev I.V."/>
        </authorList>
    </citation>
    <scope>NUCLEOTIDE SEQUENCE [LARGE SCALE GENOMIC DNA]</scope>
    <source>
        <strain evidence="4 5">CBS 144469</strain>
    </source>
</reference>
<proteinExistence type="predicted"/>
<dbReference type="Proteomes" id="UP000521943">
    <property type="component" value="Unassembled WGS sequence"/>
</dbReference>
<dbReference type="Pfam" id="PF13414">
    <property type="entry name" value="TPR_11"/>
    <property type="match status" value="1"/>
</dbReference>
<keyword evidence="5" id="KW-1185">Reference proteome</keyword>
<dbReference type="GO" id="GO:0016020">
    <property type="term" value="C:membrane"/>
    <property type="evidence" value="ECO:0007669"/>
    <property type="project" value="TreeGrafter"/>
</dbReference>
<dbReference type="PANTHER" id="PTHR45831:SF2">
    <property type="entry name" value="LD24721P"/>
    <property type="match status" value="1"/>
</dbReference>
<keyword evidence="2 3" id="KW-0802">TPR repeat</keyword>
<dbReference type="OrthoDB" id="2423701at2759"/>
<dbReference type="InterPro" id="IPR047150">
    <property type="entry name" value="SGT"/>
</dbReference>
<accession>A0A8H6HVZ7</accession>
<gene>
    <name evidence="4" type="ORF">DFP72DRAFT_899754</name>
</gene>
<keyword evidence="1" id="KW-0677">Repeat</keyword>
<dbReference type="GO" id="GO:0072380">
    <property type="term" value="C:TRC complex"/>
    <property type="evidence" value="ECO:0007669"/>
    <property type="project" value="TreeGrafter"/>
</dbReference>
<comment type="caution">
    <text evidence="4">The sequence shown here is derived from an EMBL/GenBank/DDBJ whole genome shotgun (WGS) entry which is preliminary data.</text>
</comment>
<dbReference type="PROSITE" id="PS50005">
    <property type="entry name" value="TPR"/>
    <property type="match status" value="1"/>
</dbReference>
<evidence type="ECO:0000256" key="1">
    <source>
        <dbReference type="ARBA" id="ARBA00022737"/>
    </source>
</evidence>
<protein>
    <submittedName>
        <fullName evidence="4">Uncharacterized protein</fullName>
    </submittedName>
</protein>
<dbReference type="AlphaFoldDB" id="A0A8H6HVZ7"/>
<evidence type="ECO:0000313" key="4">
    <source>
        <dbReference type="EMBL" id="KAF6754243.1"/>
    </source>
</evidence>
<dbReference type="Gene3D" id="1.25.40.10">
    <property type="entry name" value="Tetratricopeptide repeat domain"/>
    <property type="match status" value="1"/>
</dbReference>
<evidence type="ECO:0000256" key="2">
    <source>
        <dbReference type="ARBA" id="ARBA00022803"/>
    </source>
</evidence>
<dbReference type="PANTHER" id="PTHR45831">
    <property type="entry name" value="LD24721P"/>
    <property type="match status" value="1"/>
</dbReference>
<dbReference type="EMBL" id="JACGCI010000035">
    <property type="protein sequence ID" value="KAF6754243.1"/>
    <property type="molecule type" value="Genomic_DNA"/>
</dbReference>
<dbReference type="InterPro" id="IPR019734">
    <property type="entry name" value="TPR_rpt"/>
</dbReference>
<dbReference type="GO" id="GO:0006620">
    <property type="term" value="P:post-translational protein targeting to endoplasmic reticulum membrane"/>
    <property type="evidence" value="ECO:0007669"/>
    <property type="project" value="TreeGrafter"/>
</dbReference>
<sequence length="573" mass="64526">MPKAKEPAATAHDPVEAERLKVLGNELYMKNEYDAAHHTYSEAIKKDPTNAVLYANRAAVLLAQKVYMDAAYDCRKAVELDPKYAKAWGRLGTASHALAAWTECLRAWKMALDCLPKENLTPAQENMKAQFTQGLAKARVARKKIETSAVAVSDLEKMPWVVASELRNRKMASGKPSCVYVVCYAAEELKEAFKYLDFLKAVPGPNPGQTGLSGNPNCIEPLSNSILTDERMFHLKDPDLPDKLRKQCLFENGALKGWIELAGPAMVREEAVKRQKKEGWKTTRPAIAVTIRIWIFQAYFRSQLLGHHDYANEMYARAQEFLEWGRKQWPNASREQRGSIFETSFIRGVKRLRLESMHRSVALRGPESEFNHQDLIDFAQDLIDDVSSDPPAGGELHVGHFIAYWIYPKATALSILGWCFLEKGCSRPKSDPERAPALKTASEYYLAAADAYPEDEERHAQFLRKHLECLTALNKPLRDTLPVCKRIRVSGAEAMEIWGGGPYKDHLKKNMDEVKEFEDKWTGEIKAGRATMDTVAGIKFTEKTLPKTEKDDIPFKVSFIDEEGEGEAGPSSK</sequence>
<feature type="repeat" description="TPR" evidence="3">
    <location>
        <begin position="17"/>
        <end position="50"/>
    </location>
</feature>
<evidence type="ECO:0000313" key="5">
    <source>
        <dbReference type="Proteomes" id="UP000521943"/>
    </source>
</evidence>
<organism evidence="4 5">
    <name type="scientific">Ephemerocybe angulata</name>
    <dbReference type="NCBI Taxonomy" id="980116"/>
    <lineage>
        <taxon>Eukaryota</taxon>
        <taxon>Fungi</taxon>
        <taxon>Dikarya</taxon>
        <taxon>Basidiomycota</taxon>
        <taxon>Agaricomycotina</taxon>
        <taxon>Agaricomycetes</taxon>
        <taxon>Agaricomycetidae</taxon>
        <taxon>Agaricales</taxon>
        <taxon>Agaricineae</taxon>
        <taxon>Psathyrellaceae</taxon>
        <taxon>Ephemerocybe</taxon>
    </lineage>
</organism>
<dbReference type="SMART" id="SM00028">
    <property type="entry name" value="TPR"/>
    <property type="match status" value="3"/>
</dbReference>
<evidence type="ECO:0000256" key="3">
    <source>
        <dbReference type="PROSITE-ProRule" id="PRU00339"/>
    </source>
</evidence>
<dbReference type="GO" id="GO:0060090">
    <property type="term" value="F:molecular adaptor activity"/>
    <property type="evidence" value="ECO:0007669"/>
    <property type="project" value="TreeGrafter"/>
</dbReference>